<evidence type="ECO:0000256" key="2">
    <source>
        <dbReference type="ARBA" id="ARBA00022475"/>
    </source>
</evidence>
<dbReference type="Pfam" id="PF03279">
    <property type="entry name" value="Lip_A_acyltrans"/>
    <property type="match status" value="1"/>
</dbReference>
<keyword evidence="3" id="KW-0997">Cell inner membrane</keyword>
<keyword evidence="5 7" id="KW-0472">Membrane</keyword>
<feature type="transmembrane region" description="Helical" evidence="7">
    <location>
        <begin position="12"/>
        <end position="31"/>
    </location>
</feature>
<reference evidence="8 9" key="1">
    <citation type="submission" date="2024-08" db="EMBL/GenBank/DDBJ databases">
        <authorList>
            <person name="Lu H."/>
        </authorList>
    </citation>
    <scope>NUCLEOTIDE SEQUENCE [LARGE SCALE GENOMIC DNA]</scope>
    <source>
        <strain evidence="8 9">BYS180W</strain>
    </source>
</reference>
<evidence type="ECO:0000256" key="1">
    <source>
        <dbReference type="ARBA" id="ARBA00004533"/>
    </source>
</evidence>
<dbReference type="PANTHER" id="PTHR30606">
    <property type="entry name" value="LIPID A BIOSYNTHESIS LAUROYL ACYLTRANSFERASE"/>
    <property type="match status" value="1"/>
</dbReference>
<sequence length="307" mass="34873">MSGRYRSTGLAARLAAYSFIALLWLVHWLPLGVQDWLGRGLGALLYRLARSRRGIALRNLELCFPERSAPQREALAREHFAWLARSYLERGLLWFASPARLQRLMRIEGDIALSEHCGRPVMWLMPHFVGLDWSAPAIMLNQACPGASIYQRQSNPVVDRWLRRARERFGRTQLVDRHDGVRAILRAVRSGHGFLNLPDMDFGAKDSAFIPFFGVPACTLLAPAKIAQTLDMVVQPIVVTLLPRGQGILVRAHEPLQGYPSGDLEADALLLNRWIEARILEQPAQYLWVHKRFKTRPAGEPSLYTRR</sequence>
<keyword evidence="2" id="KW-1003">Cell membrane</keyword>
<accession>A0ABW7FR06</accession>
<evidence type="ECO:0000256" key="6">
    <source>
        <dbReference type="ARBA" id="ARBA00023315"/>
    </source>
</evidence>
<name>A0ABW7FR06_9BURK</name>
<organism evidence="8 9">
    <name type="scientific">Roseateles rivi</name>
    <dbReference type="NCBI Taxonomy" id="3299028"/>
    <lineage>
        <taxon>Bacteria</taxon>
        <taxon>Pseudomonadati</taxon>
        <taxon>Pseudomonadota</taxon>
        <taxon>Betaproteobacteria</taxon>
        <taxon>Burkholderiales</taxon>
        <taxon>Sphaerotilaceae</taxon>
        <taxon>Roseateles</taxon>
    </lineage>
</organism>
<evidence type="ECO:0000256" key="3">
    <source>
        <dbReference type="ARBA" id="ARBA00022519"/>
    </source>
</evidence>
<keyword evidence="4" id="KW-0808">Transferase</keyword>
<gene>
    <name evidence="8" type="ORF">ACG0Z6_00765</name>
</gene>
<keyword evidence="6 8" id="KW-0012">Acyltransferase</keyword>
<comment type="caution">
    <text evidence="8">The sequence shown here is derived from an EMBL/GenBank/DDBJ whole genome shotgun (WGS) entry which is preliminary data.</text>
</comment>
<dbReference type="Proteomes" id="UP001606099">
    <property type="component" value="Unassembled WGS sequence"/>
</dbReference>
<proteinExistence type="predicted"/>
<dbReference type="PANTHER" id="PTHR30606:SF9">
    <property type="entry name" value="LIPID A BIOSYNTHESIS LAUROYLTRANSFERASE"/>
    <property type="match status" value="1"/>
</dbReference>
<dbReference type="InterPro" id="IPR004960">
    <property type="entry name" value="LipA_acyltrans"/>
</dbReference>
<dbReference type="EMBL" id="JBIGHZ010000001">
    <property type="protein sequence ID" value="MFG6446766.1"/>
    <property type="molecule type" value="Genomic_DNA"/>
</dbReference>
<evidence type="ECO:0000313" key="9">
    <source>
        <dbReference type="Proteomes" id="UP001606099"/>
    </source>
</evidence>
<evidence type="ECO:0000313" key="8">
    <source>
        <dbReference type="EMBL" id="MFG6446766.1"/>
    </source>
</evidence>
<comment type="subcellular location">
    <subcellularLocation>
        <location evidence="1">Cell inner membrane</location>
    </subcellularLocation>
</comment>
<dbReference type="RefSeq" id="WP_394457874.1">
    <property type="nucleotide sequence ID" value="NZ_JBIGHZ010000001.1"/>
</dbReference>
<evidence type="ECO:0000256" key="4">
    <source>
        <dbReference type="ARBA" id="ARBA00022679"/>
    </source>
</evidence>
<dbReference type="PIRSF" id="PIRSF026649">
    <property type="entry name" value="MsbB"/>
    <property type="match status" value="1"/>
</dbReference>
<keyword evidence="7" id="KW-0812">Transmembrane</keyword>
<keyword evidence="9" id="KW-1185">Reference proteome</keyword>
<evidence type="ECO:0000256" key="7">
    <source>
        <dbReference type="SAM" id="Phobius"/>
    </source>
</evidence>
<dbReference type="CDD" id="cd07984">
    <property type="entry name" value="LPLAT_LABLAT-like"/>
    <property type="match status" value="1"/>
</dbReference>
<protein>
    <submittedName>
        <fullName evidence="8">Lipid A biosynthesis acyltransferase</fullName>
    </submittedName>
</protein>
<evidence type="ECO:0000256" key="5">
    <source>
        <dbReference type="ARBA" id="ARBA00023136"/>
    </source>
</evidence>
<keyword evidence="7" id="KW-1133">Transmembrane helix</keyword>
<dbReference type="GO" id="GO:0016746">
    <property type="term" value="F:acyltransferase activity"/>
    <property type="evidence" value="ECO:0007669"/>
    <property type="project" value="UniProtKB-KW"/>
</dbReference>